<evidence type="ECO:0000313" key="2">
    <source>
        <dbReference type="Proteomes" id="UP000236311"/>
    </source>
</evidence>
<dbReference type="Proteomes" id="UP000236311">
    <property type="component" value="Unassembled WGS sequence"/>
</dbReference>
<reference evidence="1 2" key="1">
    <citation type="submission" date="2018-01" db="EMBL/GenBank/DDBJ databases">
        <authorList>
            <person name="Gaut B.S."/>
            <person name="Morton B.R."/>
            <person name="Clegg M.T."/>
            <person name="Duvall M.R."/>
        </authorList>
    </citation>
    <scope>NUCLEOTIDE SEQUENCE [LARGE SCALE GENOMIC DNA]</scope>
    <source>
        <strain evidence="1">GP69</strain>
    </source>
</reference>
<keyword evidence="2" id="KW-1185">Reference proteome</keyword>
<dbReference type="AlphaFoldDB" id="A0A2K4ZKH7"/>
<dbReference type="OrthoDB" id="9813284at2"/>
<proteinExistence type="predicted"/>
<protein>
    <submittedName>
        <fullName evidence="1">Uncharacterized protein</fullName>
    </submittedName>
</protein>
<name>A0A2K4ZKH7_9FIRM</name>
<gene>
    <name evidence="1" type="ORF">AMURIS_03722</name>
</gene>
<dbReference type="EMBL" id="OFSM01000021">
    <property type="protein sequence ID" value="SOY30988.1"/>
    <property type="molecule type" value="Genomic_DNA"/>
</dbReference>
<evidence type="ECO:0000313" key="1">
    <source>
        <dbReference type="EMBL" id="SOY30988.1"/>
    </source>
</evidence>
<organism evidence="1 2">
    <name type="scientific">Acetatifactor muris</name>
    <dbReference type="NCBI Taxonomy" id="879566"/>
    <lineage>
        <taxon>Bacteria</taxon>
        <taxon>Bacillati</taxon>
        <taxon>Bacillota</taxon>
        <taxon>Clostridia</taxon>
        <taxon>Lachnospirales</taxon>
        <taxon>Lachnospiraceae</taxon>
        <taxon>Acetatifactor</taxon>
    </lineage>
</organism>
<dbReference type="RefSeq" id="WP_103241006.1">
    <property type="nucleotide sequence ID" value="NZ_JANJZD010000045.1"/>
</dbReference>
<sequence>MNRRQRKKKSKQQITVFIGCDKAAKAEDYRKMKESIEYQLRAGSAVLLPAYLHVEAVIQQPGSRRIVIKQEREVKQNELQAMEKEV</sequence>
<accession>A0A2K4ZKH7</accession>